<dbReference type="PANTHER" id="PTHR10901:SF6">
    <property type="entry name" value="TROPOMODULIN, ISOFORM N"/>
    <property type="match status" value="1"/>
</dbReference>
<accession>A0A8K1D3U3</accession>
<keyword evidence="2" id="KW-0963">Cytoplasm</keyword>
<dbReference type="Proteomes" id="UP000796761">
    <property type="component" value="Unassembled WGS sequence"/>
</dbReference>
<dbReference type="GO" id="GO:0030239">
    <property type="term" value="P:myofibril assembly"/>
    <property type="evidence" value="ECO:0007669"/>
    <property type="project" value="TreeGrafter"/>
</dbReference>
<dbReference type="GO" id="GO:0006936">
    <property type="term" value="P:muscle contraction"/>
    <property type="evidence" value="ECO:0007669"/>
    <property type="project" value="TreeGrafter"/>
</dbReference>
<dbReference type="PANTHER" id="PTHR10901">
    <property type="entry name" value="TROPOMODULIN"/>
    <property type="match status" value="1"/>
</dbReference>
<dbReference type="GO" id="GO:0005523">
    <property type="term" value="F:tropomyosin binding"/>
    <property type="evidence" value="ECO:0007669"/>
    <property type="project" value="InterPro"/>
</dbReference>
<dbReference type="AlphaFoldDB" id="A0A8K1D3U3"/>
<dbReference type="EMBL" id="SWJQ01025390">
    <property type="protein sequence ID" value="TRZ04617.1"/>
    <property type="molecule type" value="Genomic_DNA"/>
</dbReference>
<dbReference type="InterPro" id="IPR004934">
    <property type="entry name" value="TMOD"/>
</dbReference>
<gene>
    <name evidence="3" type="ORF">HGM15179_022490</name>
</gene>
<dbReference type="GO" id="GO:0051694">
    <property type="term" value="P:pointed-end actin filament capping"/>
    <property type="evidence" value="ECO:0007669"/>
    <property type="project" value="InterPro"/>
</dbReference>
<evidence type="ECO:0000256" key="2">
    <source>
        <dbReference type="ARBA" id="ARBA00022490"/>
    </source>
</evidence>
<comment type="caution">
    <text evidence="3">The sequence shown here is derived from an EMBL/GenBank/DDBJ whole genome shotgun (WGS) entry which is preliminary data.</text>
</comment>
<proteinExistence type="predicted"/>
<name>A0A8K1D3U3_9PASS</name>
<dbReference type="GO" id="GO:0005865">
    <property type="term" value="C:striated muscle thin filament"/>
    <property type="evidence" value="ECO:0007669"/>
    <property type="project" value="TreeGrafter"/>
</dbReference>
<feature type="non-terminal residue" evidence="3">
    <location>
        <position position="1"/>
    </location>
</feature>
<dbReference type="OrthoDB" id="2163268at2759"/>
<organism evidence="3 4">
    <name type="scientific">Zosterops borbonicus</name>
    <dbReference type="NCBI Taxonomy" id="364589"/>
    <lineage>
        <taxon>Eukaryota</taxon>
        <taxon>Metazoa</taxon>
        <taxon>Chordata</taxon>
        <taxon>Craniata</taxon>
        <taxon>Vertebrata</taxon>
        <taxon>Euteleostomi</taxon>
        <taxon>Archelosauria</taxon>
        <taxon>Archosauria</taxon>
        <taxon>Dinosauria</taxon>
        <taxon>Saurischia</taxon>
        <taxon>Theropoda</taxon>
        <taxon>Coelurosauria</taxon>
        <taxon>Aves</taxon>
        <taxon>Neognathae</taxon>
        <taxon>Neoaves</taxon>
        <taxon>Telluraves</taxon>
        <taxon>Australaves</taxon>
        <taxon>Passeriformes</taxon>
        <taxon>Sylvioidea</taxon>
        <taxon>Zosteropidae</taxon>
        <taxon>Zosterops</taxon>
    </lineage>
</organism>
<reference evidence="3" key="1">
    <citation type="submission" date="2019-04" db="EMBL/GenBank/DDBJ databases">
        <title>Genome assembly of Zosterops borbonicus 15179.</title>
        <authorList>
            <person name="Leroy T."/>
            <person name="Anselmetti Y."/>
            <person name="Tilak M.-K."/>
            <person name="Nabholz B."/>
        </authorList>
    </citation>
    <scope>NUCLEOTIDE SEQUENCE</scope>
    <source>
        <strain evidence="3">HGM_15179</strain>
        <tissue evidence="3">Muscle</tissue>
    </source>
</reference>
<comment type="subcellular location">
    <subcellularLocation>
        <location evidence="1">Cytoplasm</location>
    </subcellularLocation>
</comment>
<dbReference type="GO" id="GO:0007015">
    <property type="term" value="P:actin filament organization"/>
    <property type="evidence" value="ECO:0007669"/>
    <property type="project" value="TreeGrafter"/>
</dbReference>
<keyword evidence="4" id="KW-1185">Reference proteome</keyword>
<sequence length="53" mass="6007">MSQAWCSWTGVVQPDRYRPVPDEPPNPTDVAETLQRLQDNDPALTDVNLNNIK</sequence>
<evidence type="ECO:0000313" key="4">
    <source>
        <dbReference type="Proteomes" id="UP000796761"/>
    </source>
</evidence>
<protein>
    <submittedName>
        <fullName evidence="3">Uncharacterized protein</fullName>
    </submittedName>
</protein>
<evidence type="ECO:0000256" key="1">
    <source>
        <dbReference type="ARBA" id="ARBA00004496"/>
    </source>
</evidence>
<evidence type="ECO:0000313" key="3">
    <source>
        <dbReference type="EMBL" id="TRZ04617.1"/>
    </source>
</evidence>